<keyword evidence="1" id="KW-0732">Signal</keyword>
<organism evidence="2 3">
    <name type="scientific">Breoghania corrubedonensis</name>
    <dbReference type="NCBI Taxonomy" id="665038"/>
    <lineage>
        <taxon>Bacteria</taxon>
        <taxon>Pseudomonadati</taxon>
        <taxon>Pseudomonadota</taxon>
        <taxon>Alphaproteobacteria</taxon>
        <taxon>Hyphomicrobiales</taxon>
        <taxon>Stappiaceae</taxon>
        <taxon>Breoghania</taxon>
    </lineage>
</organism>
<sequence>MSVISVPTLPGRLVLATCALLCAALLALPVVAQPPPPGGGRPGMPSMGRHHCLGPGEMRQAVGAGQALPLGSIMSAIGGGQIVRAILCETPRGLIYRVAVLKDARVDELIIDARTGKILRRR</sequence>
<name>A0A2T5V1J8_9HYPH</name>
<accession>A0A2T5V1J8</accession>
<feature type="chain" id="PRO_5015475756" description="Peptidase YpeB-like protein" evidence="1">
    <location>
        <begin position="33"/>
        <end position="122"/>
    </location>
</feature>
<evidence type="ECO:0000313" key="2">
    <source>
        <dbReference type="EMBL" id="PTW57641.1"/>
    </source>
</evidence>
<evidence type="ECO:0000256" key="1">
    <source>
        <dbReference type="SAM" id="SignalP"/>
    </source>
</evidence>
<proteinExistence type="predicted"/>
<protein>
    <recommendedName>
        <fullName evidence="4">Peptidase YpeB-like protein</fullName>
    </recommendedName>
</protein>
<gene>
    <name evidence="2" type="ORF">C8N35_110120</name>
</gene>
<feature type="signal peptide" evidence="1">
    <location>
        <begin position="1"/>
        <end position="32"/>
    </location>
</feature>
<dbReference type="EMBL" id="QAYG01000010">
    <property type="protein sequence ID" value="PTW57641.1"/>
    <property type="molecule type" value="Genomic_DNA"/>
</dbReference>
<keyword evidence="3" id="KW-1185">Reference proteome</keyword>
<dbReference type="RefSeq" id="WP_107991515.1">
    <property type="nucleotide sequence ID" value="NZ_QAYG01000010.1"/>
</dbReference>
<dbReference type="AlphaFoldDB" id="A0A2T5V1J8"/>
<dbReference type="Proteomes" id="UP000244081">
    <property type="component" value="Unassembled WGS sequence"/>
</dbReference>
<dbReference type="OrthoDB" id="7950342at2"/>
<reference evidence="2 3" key="1">
    <citation type="submission" date="2018-04" db="EMBL/GenBank/DDBJ databases">
        <title>Genomic Encyclopedia of Archaeal and Bacterial Type Strains, Phase II (KMG-II): from individual species to whole genera.</title>
        <authorList>
            <person name="Goeker M."/>
        </authorList>
    </citation>
    <scope>NUCLEOTIDE SEQUENCE [LARGE SCALE GENOMIC DNA]</scope>
    <source>
        <strain evidence="2 3">DSM 23382</strain>
    </source>
</reference>
<comment type="caution">
    <text evidence="2">The sequence shown here is derived from an EMBL/GenBank/DDBJ whole genome shotgun (WGS) entry which is preliminary data.</text>
</comment>
<evidence type="ECO:0008006" key="4">
    <source>
        <dbReference type="Google" id="ProtNLM"/>
    </source>
</evidence>
<evidence type="ECO:0000313" key="3">
    <source>
        <dbReference type="Proteomes" id="UP000244081"/>
    </source>
</evidence>